<name>A0AAU9K6K5_9CILI</name>
<dbReference type="AlphaFoldDB" id="A0AAU9K6K5"/>
<gene>
    <name evidence="2" type="ORF">BSTOLATCC_MIC58142</name>
</gene>
<dbReference type="EMBL" id="CAJZBQ010000056">
    <property type="protein sequence ID" value="CAG9333328.1"/>
    <property type="molecule type" value="Genomic_DNA"/>
</dbReference>
<dbReference type="GO" id="GO:0003700">
    <property type="term" value="F:DNA-binding transcription factor activity"/>
    <property type="evidence" value="ECO:0007669"/>
    <property type="project" value="InterPro"/>
</dbReference>
<organism evidence="2 3">
    <name type="scientific">Blepharisma stoltei</name>
    <dbReference type="NCBI Taxonomy" id="1481888"/>
    <lineage>
        <taxon>Eukaryota</taxon>
        <taxon>Sar</taxon>
        <taxon>Alveolata</taxon>
        <taxon>Ciliophora</taxon>
        <taxon>Postciliodesmatophora</taxon>
        <taxon>Heterotrichea</taxon>
        <taxon>Heterotrichida</taxon>
        <taxon>Blepharismidae</taxon>
        <taxon>Blepharisma</taxon>
    </lineage>
</organism>
<protein>
    <recommendedName>
        <fullName evidence="1">BZIP domain-containing protein</fullName>
    </recommendedName>
</protein>
<proteinExistence type="predicted"/>
<dbReference type="Gene3D" id="1.20.5.170">
    <property type="match status" value="1"/>
</dbReference>
<feature type="domain" description="BZIP" evidence="1">
    <location>
        <begin position="14"/>
        <end position="63"/>
    </location>
</feature>
<sequence length="96" mass="11366">MKNSEVTSKDKTTEERQLRLEMNRAAAMRSRNKKRMEMLRLKSLVVDLNNEKVLLELKLQQYEMLMQASYGENNMLKVEMTQLMLENAVLKQNLKC</sequence>
<dbReference type="InterPro" id="IPR046347">
    <property type="entry name" value="bZIP_sf"/>
</dbReference>
<dbReference type="InterPro" id="IPR004827">
    <property type="entry name" value="bZIP"/>
</dbReference>
<reference evidence="2" key="1">
    <citation type="submission" date="2021-09" db="EMBL/GenBank/DDBJ databases">
        <authorList>
            <consortium name="AG Swart"/>
            <person name="Singh M."/>
            <person name="Singh A."/>
            <person name="Seah K."/>
            <person name="Emmerich C."/>
        </authorList>
    </citation>
    <scope>NUCLEOTIDE SEQUENCE</scope>
    <source>
        <strain evidence="2">ATCC30299</strain>
    </source>
</reference>
<accession>A0AAU9K6K5</accession>
<comment type="caution">
    <text evidence="2">The sequence shown here is derived from an EMBL/GenBank/DDBJ whole genome shotgun (WGS) entry which is preliminary data.</text>
</comment>
<evidence type="ECO:0000259" key="1">
    <source>
        <dbReference type="Pfam" id="PF07716"/>
    </source>
</evidence>
<dbReference type="SUPFAM" id="SSF57959">
    <property type="entry name" value="Leucine zipper domain"/>
    <property type="match status" value="1"/>
</dbReference>
<dbReference type="Proteomes" id="UP001162131">
    <property type="component" value="Unassembled WGS sequence"/>
</dbReference>
<evidence type="ECO:0000313" key="3">
    <source>
        <dbReference type="Proteomes" id="UP001162131"/>
    </source>
</evidence>
<dbReference type="Pfam" id="PF07716">
    <property type="entry name" value="bZIP_2"/>
    <property type="match status" value="1"/>
</dbReference>
<keyword evidence="3" id="KW-1185">Reference proteome</keyword>
<evidence type="ECO:0000313" key="2">
    <source>
        <dbReference type="EMBL" id="CAG9333328.1"/>
    </source>
</evidence>